<name>A0A1H1EV67_9ACTN</name>
<dbReference type="EMBL" id="FNKK01000002">
    <property type="protein sequence ID" value="SDQ92647.1"/>
    <property type="molecule type" value="Genomic_DNA"/>
</dbReference>
<keyword evidence="5" id="KW-1185">Reference proteome</keyword>
<evidence type="ECO:0008006" key="6">
    <source>
        <dbReference type="Google" id="ProtNLM"/>
    </source>
</evidence>
<feature type="chain" id="PRO_5011569780" description="Phosphoglycerol transferase MdoB" evidence="3">
    <location>
        <begin position="16"/>
        <end position="563"/>
    </location>
</feature>
<feature type="transmembrane region" description="Helical" evidence="2">
    <location>
        <begin position="146"/>
        <end position="165"/>
    </location>
</feature>
<feature type="transmembrane region" description="Helical" evidence="2">
    <location>
        <begin position="102"/>
        <end position="125"/>
    </location>
</feature>
<dbReference type="RefSeq" id="WP_093259299.1">
    <property type="nucleotide sequence ID" value="NZ_FNKK01000002.1"/>
</dbReference>
<gene>
    <name evidence="4" type="ORF">SAMN04489764_2646</name>
</gene>
<feature type="compositionally biased region" description="Low complexity" evidence="1">
    <location>
        <begin position="380"/>
        <end position="392"/>
    </location>
</feature>
<feature type="region of interest" description="Disordered" evidence="1">
    <location>
        <begin position="371"/>
        <end position="407"/>
    </location>
</feature>
<keyword evidence="2" id="KW-0472">Membrane</keyword>
<evidence type="ECO:0000256" key="3">
    <source>
        <dbReference type="SAM" id="SignalP"/>
    </source>
</evidence>
<protein>
    <recommendedName>
        <fullName evidence="6">Phosphoglycerol transferase MdoB</fullName>
    </recommendedName>
</protein>
<dbReference type="AlphaFoldDB" id="A0A1H1EV67"/>
<feature type="compositionally biased region" description="Basic and acidic residues" evidence="1">
    <location>
        <begin position="395"/>
        <end position="406"/>
    </location>
</feature>
<feature type="signal peptide" evidence="3">
    <location>
        <begin position="1"/>
        <end position="15"/>
    </location>
</feature>
<organism evidence="4 5">
    <name type="scientific">Thermostaphylospora chromogena</name>
    <dbReference type="NCBI Taxonomy" id="35622"/>
    <lineage>
        <taxon>Bacteria</taxon>
        <taxon>Bacillati</taxon>
        <taxon>Actinomycetota</taxon>
        <taxon>Actinomycetes</taxon>
        <taxon>Streptosporangiales</taxon>
        <taxon>Thermomonosporaceae</taxon>
        <taxon>Thermostaphylospora</taxon>
    </lineage>
</organism>
<keyword evidence="2" id="KW-0812">Transmembrane</keyword>
<reference evidence="4 5" key="1">
    <citation type="submission" date="2016-10" db="EMBL/GenBank/DDBJ databases">
        <authorList>
            <person name="de Groot N.N."/>
        </authorList>
    </citation>
    <scope>NUCLEOTIDE SEQUENCE [LARGE SCALE GENOMIC DNA]</scope>
    <source>
        <strain evidence="4 5">DSM 43794</strain>
    </source>
</reference>
<dbReference type="SUPFAM" id="SSF53649">
    <property type="entry name" value="Alkaline phosphatase-like"/>
    <property type="match status" value="1"/>
</dbReference>
<dbReference type="InterPro" id="IPR017850">
    <property type="entry name" value="Alkaline_phosphatase_core_sf"/>
</dbReference>
<evidence type="ECO:0000313" key="4">
    <source>
        <dbReference type="EMBL" id="SDQ92647.1"/>
    </source>
</evidence>
<evidence type="ECO:0000256" key="2">
    <source>
        <dbReference type="SAM" id="Phobius"/>
    </source>
</evidence>
<feature type="transmembrane region" description="Helical" evidence="2">
    <location>
        <begin position="59"/>
        <end position="82"/>
    </location>
</feature>
<feature type="transmembrane region" description="Helical" evidence="2">
    <location>
        <begin position="30"/>
        <end position="47"/>
    </location>
</feature>
<dbReference type="Gene3D" id="3.40.720.10">
    <property type="entry name" value="Alkaline Phosphatase, subunit A"/>
    <property type="match status" value="1"/>
</dbReference>
<keyword evidence="2" id="KW-1133">Transmembrane helix</keyword>
<evidence type="ECO:0000313" key="5">
    <source>
        <dbReference type="Proteomes" id="UP000217103"/>
    </source>
</evidence>
<keyword evidence="3" id="KW-0732">Signal</keyword>
<dbReference type="Proteomes" id="UP000217103">
    <property type="component" value="Unassembled WGS sequence"/>
</dbReference>
<dbReference type="STRING" id="35622.SAMN04489764_2646"/>
<accession>A0A1H1EV67</accession>
<sequence>MVTILACLPVMFALAAPVEATALTPAAFLRIPVEAVLGAAVLLVLPSRARRTAATGIGVVLGLLAIVKLFDLGFFAVLARPFSPVYDWTFFAAAAEFLDETAGRAGTVAAVAAVALLAVGVVVLMTRSVLRLVRVAARHRGRASGVIAVSGAVWVVCAVSGTQIVPGVPVAGVAYDRLLHVEADLYDDEAFAAEAAADAFRDTPGEDLLTALRGKDVVFVFVESYGRDAIENPEYAPHVGAVLTDGERRLREAGFSARSGFLTSPTAGGGSWLAHATLLSGLWIDNQQRYATLVAGDRLTLNGAFRRAGWRTVGVMPGVTRAWPEGEFYGYDRVYAARDLGYRGPGFSWGTIPDQYTLAAFERFERAGPASRDGAVAESRTGGAEPGAAAAGRGSGKDGSRGEGRRPPVMAEIPLVSSHAPWVPIPELIDWGDVGDGSVFRRMAGTGPTAEEVWGDFGRVRVQYRRAVEYSLRALFSYVERYGDDDLVLVFLGDHQPAPLITGIGASRDVPITIVTRDRAVLDRISGWGWHEGVRPGADAPVWPMDAFRDRFLTAFGPQPVPS</sequence>
<evidence type="ECO:0000256" key="1">
    <source>
        <dbReference type="SAM" id="MobiDB-lite"/>
    </source>
</evidence>
<proteinExistence type="predicted"/>